<protein>
    <submittedName>
        <fullName evidence="1">Uncharacterized protein</fullName>
    </submittedName>
</protein>
<accession>A0A6A4VGB2</accession>
<keyword evidence="2" id="KW-1185">Reference proteome</keyword>
<dbReference type="Proteomes" id="UP000440578">
    <property type="component" value="Unassembled WGS sequence"/>
</dbReference>
<reference evidence="1 2" key="1">
    <citation type="submission" date="2019-07" db="EMBL/GenBank/DDBJ databases">
        <title>Draft genome assembly of a fouling barnacle, Amphibalanus amphitrite (Darwin, 1854): The first reference genome for Thecostraca.</title>
        <authorList>
            <person name="Kim W."/>
        </authorList>
    </citation>
    <scope>NUCLEOTIDE SEQUENCE [LARGE SCALE GENOMIC DNA]</scope>
    <source>
        <strain evidence="1">SNU_AA5</strain>
        <tissue evidence="1">Soma without cirri and trophi</tissue>
    </source>
</reference>
<dbReference type="EMBL" id="VIIS01002111">
    <property type="protein sequence ID" value="KAF0288501.1"/>
    <property type="molecule type" value="Genomic_DNA"/>
</dbReference>
<comment type="caution">
    <text evidence="1">The sequence shown here is derived from an EMBL/GenBank/DDBJ whole genome shotgun (WGS) entry which is preliminary data.</text>
</comment>
<organism evidence="1 2">
    <name type="scientific">Amphibalanus amphitrite</name>
    <name type="common">Striped barnacle</name>
    <name type="synonym">Balanus amphitrite</name>
    <dbReference type="NCBI Taxonomy" id="1232801"/>
    <lineage>
        <taxon>Eukaryota</taxon>
        <taxon>Metazoa</taxon>
        <taxon>Ecdysozoa</taxon>
        <taxon>Arthropoda</taxon>
        <taxon>Crustacea</taxon>
        <taxon>Multicrustacea</taxon>
        <taxon>Cirripedia</taxon>
        <taxon>Thoracica</taxon>
        <taxon>Thoracicalcarea</taxon>
        <taxon>Balanomorpha</taxon>
        <taxon>Balanoidea</taxon>
        <taxon>Balanidae</taxon>
        <taxon>Amphibalaninae</taxon>
        <taxon>Amphibalanus</taxon>
    </lineage>
</organism>
<proteinExistence type="predicted"/>
<dbReference type="OrthoDB" id="8964969at2759"/>
<evidence type="ECO:0000313" key="2">
    <source>
        <dbReference type="Proteomes" id="UP000440578"/>
    </source>
</evidence>
<evidence type="ECO:0000313" key="1">
    <source>
        <dbReference type="EMBL" id="KAF0288501.1"/>
    </source>
</evidence>
<name>A0A6A4VGB2_AMPAM</name>
<dbReference type="AlphaFoldDB" id="A0A6A4VGB2"/>
<sequence length="79" mass="8515">MALGPDSDTPDWRHIVADPEKVVKEVDDGTGAAMVAIGVAAHKTDYRYGDAIVVVPKELHELLCFFVEKIRPALLKAGG</sequence>
<gene>
    <name evidence="1" type="ORF">FJT64_013159</name>
</gene>